<feature type="region of interest" description="Disordered" evidence="3">
    <location>
        <begin position="406"/>
        <end position="434"/>
    </location>
</feature>
<feature type="domain" description="Centromere protein J C-terminal" evidence="4">
    <location>
        <begin position="1255"/>
        <end position="1289"/>
    </location>
</feature>
<feature type="domain" description="Centromere protein J C-terminal" evidence="4">
    <location>
        <begin position="1219"/>
        <end position="1250"/>
    </location>
</feature>
<feature type="compositionally biased region" description="Polar residues" evidence="3">
    <location>
        <begin position="1046"/>
        <end position="1063"/>
    </location>
</feature>
<dbReference type="Proteomes" id="UP000826195">
    <property type="component" value="Unassembled WGS sequence"/>
</dbReference>
<comment type="caution">
    <text evidence="6">The sequence shown here is derived from an EMBL/GenBank/DDBJ whole genome shotgun (WGS) entry which is preliminary data.</text>
</comment>
<evidence type="ECO:0000259" key="4">
    <source>
        <dbReference type="Pfam" id="PF07202"/>
    </source>
</evidence>
<dbReference type="InterPro" id="IPR047002">
    <property type="entry name" value="Tcp10_C_sf"/>
</dbReference>
<evidence type="ECO:0000256" key="3">
    <source>
        <dbReference type="SAM" id="MobiDB-lite"/>
    </source>
</evidence>
<evidence type="ECO:0000256" key="2">
    <source>
        <dbReference type="SAM" id="Coils"/>
    </source>
</evidence>
<evidence type="ECO:0000313" key="6">
    <source>
        <dbReference type="EMBL" id="KAH0557980.1"/>
    </source>
</evidence>
<dbReference type="Pfam" id="PF07202">
    <property type="entry name" value="Tcp10_C"/>
    <property type="match status" value="3"/>
</dbReference>
<name>A0AAV7ISF4_COTGL</name>
<dbReference type="InterPro" id="IPR026581">
    <property type="entry name" value="TCP10L/CENPJ"/>
</dbReference>
<feature type="region of interest" description="Disordered" evidence="3">
    <location>
        <begin position="104"/>
        <end position="127"/>
    </location>
</feature>
<dbReference type="PANTHER" id="PTHR10331">
    <property type="entry name" value="T COMPLEX PROTEIN 10"/>
    <property type="match status" value="1"/>
</dbReference>
<dbReference type="GO" id="GO:0005813">
    <property type="term" value="C:centrosome"/>
    <property type="evidence" value="ECO:0007669"/>
    <property type="project" value="TreeGrafter"/>
</dbReference>
<dbReference type="Pfam" id="PF25779">
    <property type="entry name" value="Tubulin-bind_CPAP"/>
    <property type="match status" value="1"/>
</dbReference>
<dbReference type="GO" id="GO:0015631">
    <property type="term" value="F:tubulin binding"/>
    <property type="evidence" value="ECO:0007669"/>
    <property type="project" value="TreeGrafter"/>
</dbReference>
<dbReference type="GO" id="GO:0005814">
    <property type="term" value="C:centriole"/>
    <property type="evidence" value="ECO:0007669"/>
    <property type="project" value="TreeGrafter"/>
</dbReference>
<accession>A0AAV7ISF4</accession>
<evidence type="ECO:0000256" key="1">
    <source>
        <dbReference type="ARBA" id="ARBA00005627"/>
    </source>
</evidence>
<sequence>MSVEASIVERLQELRKWQLDQQDRLLKQQQEQRDLLNIEQKRMYESLGLSIDDVDVTLTDEMSLTKIQEHLESLEEIPSTGDKSDAFDESSQYKSFHITEIKQPGVINSTQSSSSDEFSEKTEKEIEEDNFNLSVEGVKPFPKRFSTENMRIDDIPLPSPKKDFKTLLEEKLKDSDALGDNSGSKAQKIIKKQPFLRKGEGLARFRMNKTPNIEKVTRTRAKSLPPIVKSRSSAVKVINQKPKEKITKINKNSGISRRSYPLPKVAQQKLNLKNIPLPKNIIQRSISPLMKNSPIIPPKNSKSFPVQKISDVKIPAEESDLDSSKLETKMFEFLEEKAENSSFCSTSSAVVAFLQQSTPLKLKSIRKNLVMRKQGSQEKKSRIIDDEIEELVHSLKSNKLEKAIVDNKSKRNSSKPFVNESSIDNNVSSTPKLSKNNFTKRRYLSKQLEGEGNYDGREKIEKIGIESDSESEKNYGDSQRFKVEDKNLRDQINDGVDDDGSMHVRFSEYNEYKMIGLTDTSTISRDSFVDDKNWTDDSSVESSEVEILTERNFKEIQQHNLVNNRVDRDKERVYESTDDEQSIFNETESTVDEKDDTITEIKNSVDNLKNWNAKNEEFDNLGENNEEFDNLYEKNERFNNLVQKNEDYNNLEEKKELILKSELLKNRLLELEREIEIFRKENAALSEKRQKLDQERRDWEKELKEKEDNLRRDQLEAENNIQEEKRRMIREKAALENRLKDAREKSIQAKQDRQEIERLKDQLAELRDDFSEKENLWLTEQARQRSQIRVLQMENGKLKQEISKFQESRQSRLKKPSSVVLQVKNSSGQSNKTEKKITFDDQVENLREKDQELERVKYSPDRILNCNSNRNLIEPPAADVLKKRELYKNLIKEAAGEYYEDIENIPENIVKSPDKILSSNSDRNLIHQLPAEDVLKKREVYKNSGEYYEDIENIPENIVKNPEKPKILTPTYRKNKTVQDNFLNNSNNFSTQATQTSLQLKSTVEKNDINKRIPRLISEDLQLPHGSYQQFVREVINPVTIQYSQPASEGNDVQESRQVQQESPLRVPVSYLKEARRSPEVNGLLQGKQTPTYVADRRINQTKFVDGNESDISPRVEKIPLPRPTDSVMPCPSSFQLSCVSNLTGQEKISVPTKQSVREVLHPDGHLEYWYPNGNVKKVFPHSNTSKMIYYNGDVRETLPDGCVKYFYAATKTWQTTFPDGFEIMEFPDGQQERRTKDGTIEVSFPDGSIRLMQPDGITKWALPDGTIAETFPNGDKILSLPNGQREIHTADHKRREYPDGTVKFVYNDGTQETRYANGRIRIKDRDGHLLFDSHHPEN</sequence>
<dbReference type="Gene3D" id="2.60.450.20">
    <property type="match status" value="1"/>
</dbReference>
<dbReference type="EMBL" id="JAHXZJ010000747">
    <property type="protein sequence ID" value="KAH0557980.1"/>
    <property type="molecule type" value="Genomic_DNA"/>
</dbReference>
<gene>
    <name evidence="6" type="ORF">KQX54_013398</name>
</gene>
<organism evidence="6 7">
    <name type="scientific">Cotesia glomerata</name>
    <name type="common">Lepidopteran parasitic wasp</name>
    <name type="synonym">Apanteles glomeratus</name>
    <dbReference type="NCBI Taxonomy" id="32391"/>
    <lineage>
        <taxon>Eukaryota</taxon>
        <taxon>Metazoa</taxon>
        <taxon>Ecdysozoa</taxon>
        <taxon>Arthropoda</taxon>
        <taxon>Hexapoda</taxon>
        <taxon>Insecta</taxon>
        <taxon>Pterygota</taxon>
        <taxon>Neoptera</taxon>
        <taxon>Endopterygota</taxon>
        <taxon>Hymenoptera</taxon>
        <taxon>Apocrita</taxon>
        <taxon>Ichneumonoidea</taxon>
        <taxon>Braconidae</taxon>
        <taxon>Microgastrinae</taxon>
        <taxon>Cotesia</taxon>
    </lineage>
</organism>
<feature type="domain" description="CENPJ tubulin-binding region" evidence="5">
    <location>
        <begin position="161"/>
        <end position="206"/>
    </location>
</feature>
<feature type="region of interest" description="Disordered" evidence="3">
    <location>
        <begin position="1046"/>
        <end position="1066"/>
    </location>
</feature>
<evidence type="ECO:0000313" key="7">
    <source>
        <dbReference type="Proteomes" id="UP000826195"/>
    </source>
</evidence>
<comment type="similarity">
    <text evidence="1">Belongs to the TCP10 family.</text>
</comment>
<dbReference type="PANTHER" id="PTHR10331:SF6">
    <property type="entry name" value="SPINDLE ASSEMBLY ABNORMAL 4"/>
    <property type="match status" value="1"/>
</dbReference>
<evidence type="ECO:0000259" key="5">
    <source>
        <dbReference type="Pfam" id="PF25779"/>
    </source>
</evidence>
<feature type="domain" description="Centromere protein J C-terminal" evidence="4">
    <location>
        <begin position="1294"/>
        <end position="1323"/>
    </location>
</feature>
<keyword evidence="2" id="KW-0175">Coiled coil</keyword>
<dbReference type="InterPro" id="IPR058029">
    <property type="entry name" value="Tubulin-bd_CENPJ"/>
</dbReference>
<proteinExistence type="inferred from homology"/>
<feature type="compositionally biased region" description="Polar residues" evidence="3">
    <location>
        <begin position="414"/>
        <end position="434"/>
    </location>
</feature>
<protein>
    <recommendedName>
        <fullName evidence="8">Centromere protein J</fullName>
    </recommendedName>
</protein>
<keyword evidence="7" id="KW-1185">Reference proteome</keyword>
<dbReference type="InterPro" id="IPR009852">
    <property type="entry name" value="CENPJ_C_dom"/>
</dbReference>
<evidence type="ECO:0008006" key="8">
    <source>
        <dbReference type="Google" id="ProtNLM"/>
    </source>
</evidence>
<dbReference type="GO" id="GO:0060271">
    <property type="term" value="P:cilium assembly"/>
    <property type="evidence" value="ECO:0007669"/>
    <property type="project" value="TreeGrafter"/>
</dbReference>
<feature type="coiled-coil region" evidence="2">
    <location>
        <begin position="634"/>
        <end position="808"/>
    </location>
</feature>
<dbReference type="GO" id="GO:0061511">
    <property type="term" value="P:centriole elongation"/>
    <property type="evidence" value="ECO:0007669"/>
    <property type="project" value="TreeGrafter"/>
</dbReference>
<reference evidence="6 7" key="1">
    <citation type="journal article" date="2021" name="J. Hered.">
        <title>A chromosome-level genome assembly of the parasitoid wasp, Cotesia glomerata (Hymenoptera: Braconidae).</title>
        <authorList>
            <person name="Pinto B.J."/>
            <person name="Weis J.J."/>
            <person name="Gamble T."/>
            <person name="Ode P.J."/>
            <person name="Paul R."/>
            <person name="Zaspel J.M."/>
        </authorList>
    </citation>
    <scope>NUCLEOTIDE SEQUENCE [LARGE SCALE GENOMIC DNA]</scope>
    <source>
        <strain evidence="6">CgM1</strain>
    </source>
</reference>